<dbReference type="STRING" id="880157.AB204_20630"/>
<accession>A0A0J5FME9</accession>
<gene>
    <name evidence="1" type="ORF">AB204_20630</name>
</gene>
<dbReference type="RefSeq" id="WP_047965240.1">
    <property type="nucleotide sequence ID" value="NZ_CAWMBG010000248.1"/>
</dbReference>
<evidence type="ECO:0008006" key="3">
    <source>
        <dbReference type="Google" id="ProtNLM"/>
    </source>
</evidence>
<dbReference type="PATRIC" id="fig|880157.4.peg.4476"/>
<dbReference type="AlphaFoldDB" id="A0A0J5FME9"/>
<sequence>MKHKKFNLETILNDSLDCLIAGKKAKVKNATVEYVAEIIPDLIAHHVEGIVFSSMPGFENMEDFFDNTYKRQKLNVITKLESALINNNAVFIQGFSRYEMYSKYYTQGIRGDIDIFIPKENIKSFNEEAKLNGFLKYGFDEQKIFLPHDELVSKVESTYWVNKEFTLKWVEDSVLPKDFPIDINGSYFPYLFRDGRWKMMTTIEVHHYYINELDSSYINSNRIAWDNGGFERLNITATIFFSLIRLYHGVLHSEKRMRIIIDIACALVHSEECINYNLLAEMMDNYPREERGNILSVCAGLGKIHSIFFPLEKITSRYKEMEKSDVWLKMFMKTLESQIWII</sequence>
<keyword evidence="2" id="KW-1185">Reference proteome</keyword>
<protein>
    <recommendedName>
        <fullName evidence="3">Nucleotidyltransferase</fullName>
    </recommendedName>
</protein>
<organism evidence="1 2">
    <name type="scientific">Xenorhabdus khoisanae</name>
    <dbReference type="NCBI Taxonomy" id="880157"/>
    <lineage>
        <taxon>Bacteria</taxon>
        <taxon>Pseudomonadati</taxon>
        <taxon>Pseudomonadota</taxon>
        <taxon>Gammaproteobacteria</taxon>
        <taxon>Enterobacterales</taxon>
        <taxon>Morganellaceae</taxon>
        <taxon>Xenorhabdus</taxon>
    </lineage>
</organism>
<evidence type="ECO:0000313" key="2">
    <source>
        <dbReference type="Proteomes" id="UP000036277"/>
    </source>
</evidence>
<name>A0A0J5FME9_9GAMM</name>
<dbReference type="OrthoDB" id="9773293at2"/>
<evidence type="ECO:0000313" key="1">
    <source>
        <dbReference type="EMBL" id="KMJ43274.1"/>
    </source>
</evidence>
<dbReference type="EMBL" id="LFCV01000248">
    <property type="protein sequence ID" value="KMJ43274.1"/>
    <property type="molecule type" value="Genomic_DNA"/>
</dbReference>
<comment type="caution">
    <text evidence="1">The sequence shown here is derived from an EMBL/GenBank/DDBJ whole genome shotgun (WGS) entry which is preliminary data.</text>
</comment>
<dbReference type="Proteomes" id="UP000036277">
    <property type="component" value="Unassembled WGS sequence"/>
</dbReference>
<proteinExistence type="predicted"/>
<reference evidence="1 2" key="1">
    <citation type="submission" date="2015-06" db="EMBL/GenBank/DDBJ databases">
        <title>Draft Whole-Genome Sequence of the Entomopathogenic Bacterium Xenorhabdus khoisanae.</title>
        <authorList>
            <person name="Naidoo S."/>
            <person name="Featherston J."/>
            <person name="Gray V.M."/>
        </authorList>
    </citation>
    <scope>NUCLEOTIDE SEQUENCE [LARGE SCALE GENOMIC DNA]</scope>
    <source>
        <strain evidence="1 2">MCB</strain>
    </source>
</reference>